<dbReference type="EMBL" id="JAPTSV010000015">
    <property type="protein sequence ID" value="KAJ1520166.1"/>
    <property type="molecule type" value="Genomic_DNA"/>
</dbReference>
<evidence type="ECO:0000256" key="2">
    <source>
        <dbReference type="SAM" id="Phobius"/>
    </source>
</evidence>
<protein>
    <recommendedName>
        <fullName evidence="3">J domain-containing protein</fullName>
    </recommendedName>
</protein>
<evidence type="ECO:0000313" key="5">
    <source>
        <dbReference type="Proteomes" id="UP001075354"/>
    </source>
</evidence>
<gene>
    <name evidence="4" type="ORF">ONE63_004381</name>
</gene>
<dbReference type="PROSITE" id="PS50076">
    <property type="entry name" value="DNAJ_2"/>
    <property type="match status" value="1"/>
</dbReference>
<evidence type="ECO:0000313" key="4">
    <source>
        <dbReference type="EMBL" id="KAJ1520166.1"/>
    </source>
</evidence>
<accession>A0AAV7X3G2</accession>
<comment type="caution">
    <text evidence="4">The sequence shown here is derived from an EMBL/GenBank/DDBJ whole genome shotgun (WGS) entry which is preliminary data.</text>
</comment>
<evidence type="ECO:0000256" key="1">
    <source>
        <dbReference type="SAM" id="MobiDB-lite"/>
    </source>
</evidence>
<name>A0AAV7X3G2_9NEOP</name>
<dbReference type="Gene3D" id="1.10.287.110">
    <property type="entry name" value="DnaJ domain"/>
    <property type="match status" value="1"/>
</dbReference>
<reference evidence="4" key="1">
    <citation type="submission" date="2022-12" db="EMBL/GenBank/DDBJ databases">
        <title>Chromosome-level genome assembly of the bean flower thrips Megalurothrips usitatus.</title>
        <authorList>
            <person name="Ma L."/>
            <person name="Liu Q."/>
            <person name="Li H."/>
            <person name="Cai W."/>
        </authorList>
    </citation>
    <scope>NUCLEOTIDE SEQUENCE</scope>
    <source>
        <strain evidence="4">Cailab_2022a</strain>
    </source>
</reference>
<keyword evidence="2" id="KW-0472">Membrane</keyword>
<dbReference type="PANTHER" id="PTHR44873:SF1">
    <property type="entry name" value="DNAJ HOMOLOG SUBFAMILY C MEMBER 30, MITOCHONDRIAL"/>
    <property type="match status" value="1"/>
</dbReference>
<feature type="transmembrane region" description="Helical" evidence="2">
    <location>
        <begin position="168"/>
        <end position="186"/>
    </location>
</feature>
<dbReference type="AlphaFoldDB" id="A0AAV7X3G2"/>
<organism evidence="4 5">
    <name type="scientific">Megalurothrips usitatus</name>
    <name type="common">bean blossom thrips</name>
    <dbReference type="NCBI Taxonomy" id="439358"/>
    <lineage>
        <taxon>Eukaryota</taxon>
        <taxon>Metazoa</taxon>
        <taxon>Ecdysozoa</taxon>
        <taxon>Arthropoda</taxon>
        <taxon>Hexapoda</taxon>
        <taxon>Insecta</taxon>
        <taxon>Pterygota</taxon>
        <taxon>Neoptera</taxon>
        <taxon>Paraneoptera</taxon>
        <taxon>Thysanoptera</taxon>
        <taxon>Terebrantia</taxon>
        <taxon>Thripoidea</taxon>
        <taxon>Thripidae</taxon>
        <taxon>Megalurothrips</taxon>
    </lineage>
</organism>
<dbReference type="InterPro" id="IPR036869">
    <property type="entry name" value="J_dom_sf"/>
</dbReference>
<sequence length="193" mass="21574">MKGAKCISTWITLHQRSHYETLGVARAASQADIKSAFYRLSKKHHPDANVNDPTATAKFQEILEAYEVLGSEDSRKRYDVGMGPRIGTVQNRGFKTADDPRAAFYKSRLASKMNKPTTGRIYNFDDWTKQHYSESVRTNRVINNTSVTRNVNSRPPPRDRGTSTIESRVAAVMGLVVLAMVIALNADNPDSSR</sequence>
<dbReference type="SMART" id="SM00271">
    <property type="entry name" value="DnaJ"/>
    <property type="match status" value="1"/>
</dbReference>
<keyword evidence="5" id="KW-1185">Reference proteome</keyword>
<dbReference type="SUPFAM" id="SSF46565">
    <property type="entry name" value="Chaperone J-domain"/>
    <property type="match status" value="1"/>
</dbReference>
<keyword evidence="2" id="KW-0812">Transmembrane</keyword>
<dbReference type="InterPro" id="IPR001623">
    <property type="entry name" value="DnaJ_domain"/>
</dbReference>
<dbReference type="PANTHER" id="PTHR44873">
    <property type="entry name" value="DNAJ HOMOLOG SUBFAMILY C MEMBER 30, MITOCHONDRIAL"/>
    <property type="match status" value="1"/>
</dbReference>
<dbReference type="Proteomes" id="UP001075354">
    <property type="component" value="Chromosome 15"/>
</dbReference>
<dbReference type="InterPro" id="IPR053025">
    <property type="entry name" value="Mito_ATP_Synthase-Asso"/>
</dbReference>
<evidence type="ECO:0000259" key="3">
    <source>
        <dbReference type="PROSITE" id="PS50076"/>
    </source>
</evidence>
<proteinExistence type="predicted"/>
<keyword evidence="2" id="KW-1133">Transmembrane helix</keyword>
<feature type="region of interest" description="Disordered" evidence="1">
    <location>
        <begin position="143"/>
        <end position="163"/>
    </location>
</feature>
<feature type="compositionally biased region" description="Polar residues" evidence="1">
    <location>
        <begin position="143"/>
        <end position="153"/>
    </location>
</feature>
<dbReference type="Pfam" id="PF00226">
    <property type="entry name" value="DnaJ"/>
    <property type="match status" value="1"/>
</dbReference>
<dbReference type="CDD" id="cd06257">
    <property type="entry name" value="DnaJ"/>
    <property type="match status" value="1"/>
</dbReference>
<dbReference type="PRINTS" id="PR00625">
    <property type="entry name" value="JDOMAIN"/>
</dbReference>
<feature type="domain" description="J" evidence="3">
    <location>
        <begin position="17"/>
        <end position="82"/>
    </location>
</feature>